<accession>A0ABU0JSA9</accession>
<evidence type="ECO:0000256" key="4">
    <source>
        <dbReference type="ARBA" id="ARBA00022729"/>
    </source>
</evidence>
<organism evidence="10 11">
    <name type="scientific">Hathewaya limosa</name>
    <name type="common">Clostridium limosum</name>
    <dbReference type="NCBI Taxonomy" id="1536"/>
    <lineage>
        <taxon>Bacteria</taxon>
        <taxon>Bacillati</taxon>
        <taxon>Bacillota</taxon>
        <taxon>Clostridia</taxon>
        <taxon>Eubacteriales</taxon>
        <taxon>Clostridiaceae</taxon>
        <taxon>Hathewaya</taxon>
    </lineage>
</organism>
<dbReference type="Pfam" id="PF05504">
    <property type="entry name" value="Spore_GerAC"/>
    <property type="match status" value="1"/>
</dbReference>
<dbReference type="PANTHER" id="PTHR35789:SF1">
    <property type="entry name" value="SPORE GERMINATION PROTEIN B3"/>
    <property type="match status" value="1"/>
</dbReference>
<dbReference type="NCBIfam" id="TIGR02887">
    <property type="entry name" value="spore_ger_x_C"/>
    <property type="match status" value="1"/>
</dbReference>
<dbReference type="InterPro" id="IPR008844">
    <property type="entry name" value="Spore_GerAC-like"/>
</dbReference>
<evidence type="ECO:0000256" key="1">
    <source>
        <dbReference type="ARBA" id="ARBA00004635"/>
    </source>
</evidence>
<proteinExistence type="inferred from homology"/>
<dbReference type="InterPro" id="IPR046953">
    <property type="entry name" value="Spore_GerAC-like_C"/>
</dbReference>
<dbReference type="PANTHER" id="PTHR35789">
    <property type="entry name" value="SPORE GERMINATION PROTEIN B3"/>
    <property type="match status" value="1"/>
</dbReference>
<evidence type="ECO:0000256" key="2">
    <source>
        <dbReference type="ARBA" id="ARBA00007886"/>
    </source>
</evidence>
<feature type="domain" description="Spore germination protein N-terminal" evidence="9">
    <location>
        <begin position="24"/>
        <end position="200"/>
    </location>
</feature>
<feature type="domain" description="Spore germination GerAC-like C-terminal" evidence="8">
    <location>
        <begin position="209"/>
        <end position="370"/>
    </location>
</feature>
<dbReference type="EMBL" id="JAUSWN010000013">
    <property type="protein sequence ID" value="MDQ0479987.1"/>
    <property type="molecule type" value="Genomic_DNA"/>
</dbReference>
<dbReference type="RefSeq" id="WP_307355901.1">
    <property type="nucleotide sequence ID" value="NZ_BAAACJ010000030.1"/>
</dbReference>
<comment type="subcellular location">
    <subcellularLocation>
        <location evidence="1">Membrane</location>
        <topology evidence="1">Lipid-anchor</topology>
    </subcellularLocation>
</comment>
<evidence type="ECO:0000259" key="8">
    <source>
        <dbReference type="Pfam" id="PF05504"/>
    </source>
</evidence>
<sequence>MIKNHKGIIVLFLCFTLILNGCWDYRDINSRNIIISLGIDKEKDNVIFAGEIVKSNYEAAKGEEGGNKGTSIYCYEAKGANFEEARWDYDRQTPFQEFFGGIRSVVYSEEYARKEGIQTYLNRFNLSYDYRKSILMAVSEERCSDLFKKKLKNDISVGVSIDDTMLYLKEDGKALYITVGDVLTNLSLTTIGSLLPYIKIIDGSVNFIGYGIFNEEGRMVGTILGKDNIGLLYLLGKDPSIRTVMPRPGNPENQISYEVGIKKRKIKTRYENGTPIIDIDLKLVSSIKYQYYREELDVKMLDRIRQHMELDAKYEIEKVLKKSQEEYRIDFLNFGKYFKGQNYNIYKNIDWKKEYPKAKINVNVKMKINDINLKDPNSKVKN</sequence>
<comment type="caution">
    <text evidence="10">The sequence shown here is derived from an EMBL/GenBank/DDBJ whole genome shotgun (WGS) entry which is preliminary data.</text>
</comment>
<evidence type="ECO:0000313" key="11">
    <source>
        <dbReference type="Proteomes" id="UP001224418"/>
    </source>
</evidence>
<evidence type="ECO:0000313" key="10">
    <source>
        <dbReference type="EMBL" id="MDQ0479987.1"/>
    </source>
</evidence>
<name>A0ABU0JSA9_HATLI</name>
<comment type="similarity">
    <text evidence="2">Belongs to the GerABKC lipoprotein family.</text>
</comment>
<evidence type="ECO:0000256" key="7">
    <source>
        <dbReference type="ARBA" id="ARBA00023288"/>
    </source>
</evidence>
<keyword evidence="11" id="KW-1185">Reference proteome</keyword>
<dbReference type="Pfam" id="PF25198">
    <property type="entry name" value="Spore_GerAC_N"/>
    <property type="match status" value="1"/>
</dbReference>
<evidence type="ECO:0000256" key="6">
    <source>
        <dbReference type="ARBA" id="ARBA00023139"/>
    </source>
</evidence>
<protein>
    <submittedName>
        <fullName evidence="10">Spore germination protein KC</fullName>
    </submittedName>
</protein>
<keyword evidence="3" id="KW-0309">Germination</keyword>
<evidence type="ECO:0000256" key="5">
    <source>
        <dbReference type="ARBA" id="ARBA00023136"/>
    </source>
</evidence>
<keyword evidence="4" id="KW-0732">Signal</keyword>
<evidence type="ECO:0000259" key="9">
    <source>
        <dbReference type="Pfam" id="PF25198"/>
    </source>
</evidence>
<keyword evidence="7" id="KW-0449">Lipoprotein</keyword>
<evidence type="ECO:0000256" key="3">
    <source>
        <dbReference type="ARBA" id="ARBA00022544"/>
    </source>
</evidence>
<gene>
    <name evidence="10" type="ORF">QOZ93_001730</name>
</gene>
<reference evidence="10 11" key="1">
    <citation type="submission" date="2023-07" db="EMBL/GenBank/DDBJ databases">
        <title>Genomic Encyclopedia of Type Strains, Phase IV (KMG-IV): sequencing the most valuable type-strain genomes for metagenomic binning, comparative biology and taxonomic classification.</title>
        <authorList>
            <person name="Goeker M."/>
        </authorList>
    </citation>
    <scope>NUCLEOTIDE SEQUENCE [LARGE SCALE GENOMIC DNA]</scope>
    <source>
        <strain evidence="10 11">DSM 1400</strain>
    </source>
</reference>
<keyword evidence="5" id="KW-0472">Membrane</keyword>
<dbReference type="Proteomes" id="UP001224418">
    <property type="component" value="Unassembled WGS sequence"/>
</dbReference>
<dbReference type="Gene3D" id="3.30.300.210">
    <property type="entry name" value="Nutrient germinant receptor protein C, domain 3"/>
    <property type="match status" value="1"/>
</dbReference>
<dbReference type="InterPro" id="IPR057336">
    <property type="entry name" value="GerAC_N"/>
</dbReference>
<dbReference type="InterPro" id="IPR038501">
    <property type="entry name" value="Spore_GerAC_C_sf"/>
</dbReference>
<keyword evidence="6" id="KW-0564">Palmitate</keyword>